<name>A0A507AXR0_9PEZI</name>
<evidence type="ECO:0000256" key="4">
    <source>
        <dbReference type="ARBA" id="ARBA00023136"/>
    </source>
</evidence>
<dbReference type="Gene3D" id="1.20.1250.20">
    <property type="entry name" value="MFS general substrate transporter like domains"/>
    <property type="match status" value="1"/>
</dbReference>
<evidence type="ECO:0000256" key="2">
    <source>
        <dbReference type="ARBA" id="ARBA00022692"/>
    </source>
</evidence>
<dbReference type="Proteomes" id="UP000319257">
    <property type="component" value="Unassembled WGS sequence"/>
</dbReference>
<dbReference type="InterPro" id="IPR020846">
    <property type="entry name" value="MFS_dom"/>
</dbReference>
<dbReference type="GO" id="GO:0005886">
    <property type="term" value="C:plasma membrane"/>
    <property type="evidence" value="ECO:0007669"/>
    <property type="project" value="TreeGrafter"/>
</dbReference>
<feature type="transmembrane region" description="Helical" evidence="6">
    <location>
        <begin position="177"/>
        <end position="198"/>
    </location>
</feature>
<dbReference type="Pfam" id="PF07690">
    <property type="entry name" value="MFS_1"/>
    <property type="match status" value="1"/>
</dbReference>
<feature type="transmembrane region" description="Helical" evidence="6">
    <location>
        <begin position="404"/>
        <end position="424"/>
    </location>
</feature>
<keyword evidence="3 6" id="KW-1133">Transmembrane helix</keyword>
<evidence type="ECO:0000256" key="6">
    <source>
        <dbReference type="SAM" id="Phobius"/>
    </source>
</evidence>
<feature type="transmembrane region" description="Helical" evidence="6">
    <location>
        <begin position="210"/>
        <end position="229"/>
    </location>
</feature>
<accession>A0A507AXR0</accession>
<comment type="subcellular location">
    <subcellularLocation>
        <location evidence="1">Membrane</location>
        <topology evidence="1">Multi-pass membrane protein</topology>
    </subcellularLocation>
</comment>
<feature type="domain" description="Major facilitator superfamily (MFS) profile" evidence="7">
    <location>
        <begin position="53"/>
        <end position="521"/>
    </location>
</feature>
<evidence type="ECO:0000313" key="8">
    <source>
        <dbReference type="EMBL" id="TPX12287.1"/>
    </source>
</evidence>
<proteinExistence type="predicted"/>
<keyword evidence="2 6" id="KW-0812">Transmembrane</keyword>
<dbReference type="InterPro" id="IPR011701">
    <property type="entry name" value="MFS"/>
</dbReference>
<feature type="compositionally biased region" description="Polar residues" evidence="5">
    <location>
        <begin position="268"/>
        <end position="279"/>
    </location>
</feature>
<dbReference type="GO" id="GO:0022857">
    <property type="term" value="F:transmembrane transporter activity"/>
    <property type="evidence" value="ECO:0007669"/>
    <property type="project" value="InterPro"/>
</dbReference>
<feature type="transmembrane region" description="Helical" evidence="6">
    <location>
        <begin position="315"/>
        <end position="333"/>
    </location>
</feature>
<organism evidence="8 9">
    <name type="scientific">Thyridium curvatum</name>
    <dbReference type="NCBI Taxonomy" id="1093900"/>
    <lineage>
        <taxon>Eukaryota</taxon>
        <taxon>Fungi</taxon>
        <taxon>Dikarya</taxon>
        <taxon>Ascomycota</taxon>
        <taxon>Pezizomycotina</taxon>
        <taxon>Sordariomycetes</taxon>
        <taxon>Sordariomycetidae</taxon>
        <taxon>Thyridiales</taxon>
        <taxon>Thyridiaceae</taxon>
        <taxon>Thyridium</taxon>
    </lineage>
</organism>
<evidence type="ECO:0000256" key="5">
    <source>
        <dbReference type="SAM" id="MobiDB-lite"/>
    </source>
</evidence>
<feature type="transmembrane region" description="Helical" evidence="6">
    <location>
        <begin position="498"/>
        <end position="518"/>
    </location>
</feature>
<dbReference type="AlphaFoldDB" id="A0A507AXR0"/>
<evidence type="ECO:0000313" key="9">
    <source>
        <dbReference type="Proteomes" id="UP000319257"/>
    </source>
</evidence>
<dbReference type="EMBL" id="SKBQ01000041">
    <property type="protein sequence ID" value="TPX12287.1"/>
    <property type="molecule type" value="Genomic_DNA"/>
</dbReference>
<keyword evidence="4 6" id="KW-0472">Membrane</keyword>
<dbReference type="PROSITE" id="PS50850">
    <property type="entry name" value="MFS"/>
    <property type="match status" value="1"/>
</dbReference>
<dbReference type="PANTHER" id="PTHR23502">
    <property type="entry name" value="MAJOR FACILITATOR SUPERFAMILY"/>
    <property type="match status" value="1"/>
</dbReference>
<dbReference type="STRING" id="1093900.A0A507AXR0"/>
<dbReference type="RefSeq" id="XP_030993998.1">
    <property type="nucleotide sequence ID" value="XM_031141621.1"/>
</dbReference>
<gene>
    <name evidence="8" type="ORF">E0L32_006934</name>
</gene>
<evidence type="ECO:0000256" key="1">
    <source>
        <dbReference type="ARBA" id="ARBA00004141"/>
    </source>
</evidence>
<feature type="transmembrane region" description="Helical" evidence="6">
    <location>
        <begin position="467"/>
        <end position="486"/>
    </location>
</feature>
<feature type="transmembrane region" description="Helical" evidence="6">
    <location>
        <begin position="89"/>
        <end position="109"/>
    </location>
</feature>
<reference evidence="8 9" key="1">
    <citation type="submission" date="2019-06" db="EMBL/GenBank/DDBJ databases">
        <title>Draft genome sequence of the filamentous fungus Phialemoniopsis curvata isolated from diesel fuel.</title>
        <authorList>
            <person name="Varaljay V.A."/>
            <person name="Lyon W.J."/>
            <person name="Crouch A.L."/>
            <person name="Drake C.E."/>
            <person name="Hollomon J.M."/>
            <person name="Nadeau L.J."/>
            <person name="Nunn H.S."/>
            <person name="Stevenson B.S."/>
            <person name="Bojanowski C.L."/>
            <person name="Crookes-Goodson W.J."/>
        </authorList>
    </citation>
    <scope>NUCLEOTIDE SEQUENCE [LARGE SCALE GENOMIC DNA]</scope>
    <source>
        <strain evidence="8 9">D216</strain>
    </source>
</reference>
<dbReference type="SUPFAM" id="SSF103473">
    <property type="entry name" value="MFS general substrate transporter"/>
    <property type="match status" value="1"/>
</dbReference>
<dbReference type="OrthoDB" id="5215911at2759"/>
<dbReference type="GeneID" id="41974381"/>
<dbReference type="InParanoid" id="A0A507AXR0"/>
<feature type="transmembrane region" description="Helical" evidence="6">
    <location>
        <begin position="121"/>
        <end position="140"/>
    </location>
</feature>
<dbReference type="InterPro" id="IPR036259">
    <property type="entry name" value="MFS_trans_sf"/>
</dbReference>
<evidence type="ECO:0000259" key="7">
    <source>
        <dbReference type="PROSITE" id="PS50850"/>
    </source>
</evidence>
<dbReference type="PANTHER" id="PTHR23502:SF30">
    <property type="entry name" value="TRANSPORTER, PUTATIVE (AFU_ORTHOLOGUE AFUA_8G04702)-RELATED"/>
    <property type="match status" value="1"/>
</dbReference>
<feature type="transmembrane region" description="Helical" evidence="6">
    <location>
        <begin position="59"/>
        <end position="77"/>
    </location>
</feature>
<feature type="transmembrane region" description="Helical" evidence="6">
    <location>
        <begin position="430"/>
        <end position="455"/>
    </location>
</feature>
<comment type="caution">
    <text evidence="8">The sequence shown here is derived from an EMBL/GenBank/DDBJ whole genome shotgun (WGS) entry which is preliminary data.</text>
</comment>
<evidence type="ECO:0000256" key="3">
    <source>
        <dbReference type="ARBA" id="ARBA00022989"/>
    </source>
</evidence>
<protein>
    <recommendedName>
        <fullName evidence="7">Major facilitator superfamily (MFS) profile domain-containing protein</fullName>
    </recommendedName>
</protein>
<sequence>MAHDASEASTFLPPGTVQILRVHGELSADEIVLVPKPSDHPDDPLNWSKFRKLVHVLNIYLYVFTVGIGATCTYSYFVDISKDTGITLTQLNLGTGFIFLLAGWGNLLWQPLALSVGRRPAYLLSLISIAAVTEGTAWVTNFPQWAAVRILYGFLVAPVETLPEVSIPDVYFAHERGAYIGVYSLVLSGSNFIAPLIAGFMNEAVGWRWVQHWAALLILANFIISYFTLEESMYFRGTVEADVSAELVEVPRPAGSLENGDEPKDKTQTPVQGTASQIPGQSTEVRRKTYKEKLALFSPTHLTLKQCFTTSWRPILIFFQFPNITWAGIQYGFTNAWYSVYNATASAILSAPPYNLNSGMVGVTYLAPLVGAAIGAYVSGPLSDKMVLRLAHRAGGLREPEHRLWGLLSYAIILPIGLLLWGIGAAHQTSLAVLLVGSVFCGYGIIAGGSYAISYNVDSFKEIAGESLVSLILCRNTMTFAFSYAITPWINASGLQNTFIAVGVIAFVSGMMVLPMIWKGKALRINSAPRYWRYAADQMITH</sequence>
<feature type="region of interest" description="Disordered" evidence="5">
    <location>
        <begin position="253"/>
        <end position="279"/>
    </location>
</feature>
<feature type="transmembrane region" description="Helical" evidence="6">
    <location>
        <begin position="363"/>
        <end position="383"/>
    </location>
</feature>
<keyword evidence="9" id="KW-1185">Reference proteome</keyword>